<dbReference type="InterPro" id="IPR015890">
    <property type="entry name" value="Chorismate_C"/>
</dbReference>
<protein>
    <recommendedName>
        <fullName evidence="3">isochorismate synthase</fullName>
        <ecNumber evidence="3">5.4.4.2</ecNumber>
    </recommendedName>
    <alternativeName>
        <fullName evidence="5">Isochorismate mutase</fullName>
    </alternativeName>
</protein>
<dbReference type="InterPro" id="IPR004561">
    <property type="entry name" value="IsoChor_synthase"/>
</dbReference>
<comment type="catalytic activity">
    <reaction evidence="1">
        <text>chorismate = isochorismate</text>
        <dbReference type="Rhea" id="RHEA:18985"/>
        <dbReference type="ChEBI" id="CHEBI:29748"/>
        <dbReference type="ChEBI" id="CHEBI:29780"/>
        <dbReference type="EC" id="5.4.4.2"/>
    </reaction>
</comment>
<comment type="similarity">
    <text evidence="2">Belongs to the isochorismate synthase family.</text>
</comment>
<feature type="compositionally biased region" description="Pro residues" evidence="6">
    <location>
        <begin position="196"/>
        <end position="217"/>
    </location>
</feature>
<accession>A0ABY4LZM1</accession>
<dbReference type="Pfam" id="PF00425">
    <property type="entry name" value="Chorismate_bind"/>
    <property type="match status" value="1"/>
</dbReference>
<feature type="domain" description="Chorismate-utilising enzyme C-terminal" evidence="7">
    <location>
        <begin position="228"/>
        <end position="480"/>
    </location>
</feature>
<evidence type="ECO:0000313" key="9">
    <source>
        <dbReference type="Proteomes" id="UP000830115"/>
    </source>
</evidence>
<reference evidence="8" key="1">
    <citation type="submission" date="2021-10" db="EMBL/GenBank/DDBJ databases">
        <title>Streptomyces nigrumlapis sp.nov.,an antimicrobial producing actinobacterium isolated from Black Gobi rocks.</title>
        <authorList>
            <person name="Wen Y."/>
            <person name="Zhang W."/>
            <person name="Liu X.G."/>
        </authorList>
    </citation>
    <scope>NUCLEOTIDE SEQUENCE</scope>
    <source>
        <strain evidence="8">ST13-2-2</strain>
    </source>
</reference>
<evidence type="ECO:0000259" key="7">
    <source>
        <dbReference type="Pfam" id="PF00425"/>
    </source>
</evidence>
<dbReference type="PANTHER" id="PTHR42839">
    <property type="entry name" value="ISOCHORISMATE SYNTHASE ENTC"/>
    <property type="match status" value="1"/>
</dbReference>
<name>A0ABY4LZM1_9ACTN</name>
<dbReference type="PANTHER" id="PTHR42839:SF2">
    <property type="entry name" value="ISOCHORISMATE SYNTHASE ENTC"/>
    <property type="match status" value="1"/>
</dbReference>
<dbReference type="Gene3D" id="3.60.120.10">
    <property type="entry name" value="Anthranilate synthase"/>
    <property type="match status" value="1"/>
</dbReference>
<dbReference type="RefSeq" id="WP_248861660.1">
    <property type="nucleotide sequence ID" value="NZ_CP086322.1"/>
</dbReference>
<gene>
    <name evidence="8" type="ORF">K9S39_02475</name>
</gene>
<dbReference type="EMBL" id="CP086322">
    <property type="protein sequence ID" value="UQA90893.1"/>
    <property type="molecule type" value="Genomic_DNA"/>
</dbReference>
<proteinExistence type="inferred from homology"/>
<dbReference type="NCBIfam" id="TIGR00543">
    <property type="entry name" value="isochor_syn"/>
    <property type="match status" value="1"/>
</dbReference>
<keyword evidence="9" id="KW-1185">Reference proteome</keyword>
<dbReference type="SUPFAM" id="SSF56322">
    <property type="entry name" value="ADC synthase"/>
    <property type="match status" value="1"/>
</dbReference>
<evidence type="ECO:0000256" key="4">
    <source>
        <dbReference type="ARBA" id="ARBA00023235"/>
    </source>
</evidence>
<evidence type="ECO:0000256" key="6">
    <source>
        <dbReference type="SAM" id="MobiDB-lite"/>
    </source>
</evidence>
<organism evidence="8 9">
    <name type="scientific">Streptomyces halobius</name>
    <dbReference type="NCBI Taxonomy" id="2879846"/>
    <lineage>
        <taxon>Bacteria</taxon>
        <taxon>Bacillati</taxon>
        <taxon>Actinomycetota</taxon>
        <taxon>Actinomycetes</taxon>
        <taxon>Kitasatosporales</taxon>
        <taxon>Streptomycetaceae</taxon>
        <taxon>Streptomyces</taxon>
    </lineage>
</organism>
<evidence type="ECO:0000313" key="8">
    <source>
        <dbReference type="EMBL" id="UQA90893.1"/>
    </source>
</evidence>
<dbReference type="EC" id="5.4.4.2" evidence="3"/>
<keyword evidence="4 8" id="KW-0413">Isomerase</keyword>
<feature type="region of interest" description="Disordered" evidence="6">
    <location>
        <begin position="193"/>
        <end position="222"/>
    </location>
</feature>
<dbReference type="GO" id="GO:0008909">
    <property type="term" value="F:isochorismate synthase activity"/>
    <property type="evidence" value="ECO:0007669"/>
    <property type="project" value="UniProtKB-EC"/>
</dbReference>
<dbReference type="InterPro" id="IPR005801">
    <property type="entry name" value="ADC_synthase"/>
</dbReference>
<dbReference type="Proteomes" id="UP000830115">
    <property type="component" value="Chromosome"/>
</dbReference>
<evidence type="ECO:0000256" key="1">
    <source>
        <dbReference type="ARBA" id="ARBA00000799"/>
    </source>
</evidence>
<sequence length="491" mass="52524">MPTPTTAPGGPLLGPTSREALRAVCRRAVEIARQRRRPVLASWATPLPHTDAVALWRRWRDRADRSLLWESAWDRGSLVAVGAAHVLTGRGTGRIASVRDSWQLLIQDAVAGGRPVVTLPTGQGPLLVGGFSFAPGATARTAPFPDALMWVPTLQLRSSPAPAPTTELRLNAVVHPGDAPDQIAAFLAQLAEHHPPAPPTHRPSEGPPPPRRTPAPPATRHELPSAGAWQDLIRRAVHRIGEGAFEKVVLARELRIVAGTPFDIPAAVERLRHTYPDATLFAVENSGHTFLGATPEYLVRLSGRTVQTLGLAGTAPRGATPEDDAAFERELTDSAKLRHEHDVVVHTLRDALRTSCSRVTAPPSPTVLKLPNVQHLSTAVDGHLGERDAGILEFVERLHPTPALGGHPKAPSLDWLSRHEGLDRGWYAGVVGWTDAAGRGEFAVAIRSALVRADMASLYAGCGIVAGSEPAAEYAESCAKLRPMLHALGVE</sequence>
<evidence type="ECO:0000256" key="5">
    <source>
        <dbReference type="ARBA" id="ARBA00041564"/>
    </source>
</evidence>
<evidence type="ECO:0000256" key="2">
    <source>
        <dbReference type="ARBA" id="ARBA00005297"/>
    </source>
</evidence>
<evidence type="ECO:0000256" key="3">
    <source>
        <dbReference type="ARBA" id="ARBA00012824"/>
    </source>
</evidence>